<dbReference type="Gene3D" id="3.10.20.10">
    <property type="match status" value="1"/>
</dbReference>
<dbReference type="HAMAP" id="MF_00187">
    <property type="entry name" value="FdhD"/>
    <property type="match status" value="1"/>
</dbReference>
<comment type="caution">
    <text evidence="3">Lacks conserved residue(s) required for the propagation of feature annotation.</text>
</comment>
<name>A0A3Q9JLK2_9GAMM</name>
<dbReference type="PANTHER" id="PTHR30592:SF1">
    <property type="entry name" value="SULFUR CARRIER PROTEIN FDHD"/>
    <property type="match status" value="1"/>
</dbReference>
<keyword evidence="4" id="KW-0808">Transferase</keyword>
<comment type="similarity">
    <text evidence="3">Belongs to the FdhD family.</text>
</comment>
<evidence type="ECO:0000313" key="4">
    <source>
        <dbReference type="EMBL" id="AZS52136.1"/>
    </source>
</evidence>
<keyword evidence="1 3" id="KW-0963">Cytoplasm</keyword>
<sequence length="264" mass="29283">MTTSQGYQSFRVQRIKQSSTSIIEDNIIEETPIALSYNGISHAVMMATPTDIAYLAKGFSLSEAIIPNLSYLYDLEINHYEEGIEVQMQIATQAFVELKQHKRTMEGRTGCGLCGIENLQQLNRPLKKLAPANPAWLDTLTAVYHHIKNHQPITQATGAAHAAAWVVNGEIIATFEDVGRHNALDKLLGYLLTEQRDTTEGFVFMTSRASYELVRKCTQCNIRLLATISAPTTQAIKLANESGLTLASFCREDGYVVYAQPQSI</sequence>
<dbReference type="Gene3D" id="3.40.140.10">
    <property type="entry name" value="Cytidine Deaminase, domain 2"/>
    <property type="match status" value="1"/>
</dbReference>
<comment type="subcellular location">
    <subcellularLocation>
        <location evidence="3">Cytoplasm</location>
    </subcellularLocation>
</comment>
<proteinExistence type="inferred from homology"/>
<dbReference type="PANTHER" id="PTHR30592">
    <property type="entry name" value="FORMATE DEHYDROGENASE"/>
    <property type="match status" value="1"/>
</dbReference>
<dbReference type="NCBIfam" id="TIGR00129">
    <property type="entry name" value="fdhD_narQ"/>
    <property type="match status" value="1"/>
</dbReference>
<dbReference type="GO" id="GO:0006777">
    <property type="term" value="P:Mo-molybdopterin cofactor biosynthetic process"/>
    <property type="evidence" value="ECO:0007669"/>
    <property type="project" value="UniProtKB-UniRule"/>
</dbReference>
<dbReference type="GO" id="GO:0016783">
    <property type="term" value="F:sulfurtransferase activity"/>
    <property type="evidence" value="ECO:0007669"/>
    <property type="project" value="InterPro"/>
</dbReference>
<dbReference type="AlphaFoldDB" id="A0A3Q9JLK2"/>
<dbReference type="EMBL" id="CP029822">
    <property type="protein sequence ID" value="AZS52136.1"/>
    <property type="molecule type" value="Genomic_DNA"/>
</dbReference>
<keyword evidence="2 3" id="KW-0501">Molybdenum cofactor biosynthesis</keyword>
<reference evidence="5" key="1">
    <citation type="submission" date="2018-06" db="EMBL/GenBank/DDBJ databases">
        <title>Complete genome of Pseudomonas insecticola strain QZS01.</title>
        <authorList>
            <person name="Wang J."/>
            <person name="Su Q."/>
        </authorList>
    </citation>
    <scope>NUCLEOTIDE SEQUENCE [LARGE SCALE GENOMIC DNA]</scope>
    <source>
        <strain evidence="5">QZS01</strain>
    </source>
</reference>
<protein>
    <recommendedName>
        <fullName evidence="3">Sulfur carrier protein FdhD</fullName>
    </recommendedName>
</protein>
<evidence type="ECO:0000256" key="1">
    <source>
        <dbReference type="ARBA" id="ARBA00022490"/>
    </source>
</evidence>
<evidence type="ECO:0000313" key="5">
    <source>
        <dbReference type="Proteomes" id="UP000273143"/>
    </source>
</evidence>
<dbReference type="Pfam" id="PF02634">
    <property type="entry name" value="FdhD-NarQ"/>
    <property type="match status" value="1"/>
</dbReference>
<evidence type="ECO:0000256" key="2">
    <source>
        <dbReference type="ARBA" id="ARBA00023150"/>
    </source>
</evidence>
<accession>A0A3Q9JLK2</accession>
<feature type="active site" description="Cysteine persulfide intermediate" evidence="3">
    <location>
        <position position="111"/>
    </location>
</feature>
<gene>
    <name evidence="3 4" type="primary">fdhD</name>
    <name evidence="4" type="ORF">DM558_01335</name>
</gene>
<dbReference type="GO" id="GO:0097163">
    <property type="term" value="F:sulfur carrier activity"/>
    <property type="evidence" value="ECO:0007669"/>
    <property type="project" value="UniProtKB-UniRule"/>
</dbReference>
<organism evidence="4 5">
    <name type="scientific">Entomomonas moraniae</name>
    <dbReference type="NCBI Taxonomy" id="2213226"/>
    <lineage>
        <taxon>Bacteria</taxon>
        <taxon>Pseudomonadati</taxon>
        <taxon>Pseudomonadota</taxon>
        <taxon>Gammaproteobacteria</taxon>
        <taxon>Pseudomonadales</taxon>
        <taxon>Pseudomonadaceae</taxon>
        <taxon>Entomomonas</taxon>
    </lineage>
</organism>
<dbReference type="Proteomes" id="UP000273143">
    <property type="component" value="Chromosome"/>
</dbReference>
<dbReference type="PIRSF" id="PIRSF015626">
    <property type="entry name" value="FdhD"/>
    <property type="match status" value="1"/>
</dbReference>
<dbReference type="InterPro" id="IPR016193">
    <property type="entry name" value="Cytidine_deaminase-like"/>
</dbReference>
<dbReference type="GO" id="GO:0005737">
    <property type="term" value="C:cytoplasm"/>
    <property type="evidence" value="ECO:0007669"/>
    <property type="project" value="UniProtKB-SubCell"/>
</dbReference>
<evidence type="ECO:0000256" key="3">
    <source>
        <dbReference type="HAMAP-Rule" id="MF_00187"/>
    </source>
</evidence>
<dbReference type="InterPro" id="IPR003786">
    <property type="entry name" value="FdhD"/>
</dbReference>
<dbReference type="KEGG" id="emo:DM558_01335"/>
<dbReference type="SUPFAM" id="SSF53927">
    <property type="entry name" value="Cytidine deaminase-like"/>
    <property type="match status" value="1"/>
</dbReference>
<keyword evidence="5" id="KW-1185">Reference proteome</keyword>
<comment type="function">
    <text evidence="3">Required for formate dehydrogenase (FDH) activity. Acts as a sulfur carrier protein that transfers sulfur from IscS to the molybdenum cofactor prior to its insertion into FDH.</text>
</comment>